<dbReference type="RefSeq" id="WP_150412977.1">
    <property type="nucleotide sequence ID" value="NZ_VYQF01000001.1"/>
</dbReference>
<organism evidence="3 4">
    <name type="scientific">Ginsengibacter hankyongi</name>
    <dbReference type="NCBI Taxonomy" id="2607284"/>
    <lineage>
        <taxon>Bacteria</taxon>
        <taxon>Pseudomonadati</taxon>
        <taxon>Bacteroidota</taxon>
        <taxon>Chitinophagia</taxon>
        <taxon>Chitinophagales</taxon>
        <taxon>Chitinophagaceae</taxon>
        <taxon>Ginsengibacter</taxon>
    </lineage>
</organism>
<dbReference type="Pfam" id="PF18962">
    <property type="entry name" value="Por_Secre_tail"/>
    <property type="match status" value="1"/>
</dbReference>
<feature type="chain" id="PRO_5023900751" evidence="1">
    <location>
        <begin position="20"/>
        <end position="305"/>
    </location>
</feature>
<accession>A0A5J5IK17</accession>
<proteinExistence type="predicted"/>
<dbReference type="NCBIfam" id="TIGR04183">
    <property type="entry name" value="Por_Secre_tail"/>
    <property type="match status" value="1"/>
</dbReference>
<dbReference type="AlphaFoldDB" id="A0A5J5IK17"/>
<keyword evidence="1" id="KW-0732">Signal</keyword>
<evidence type="ECO:0000256" key="1">
    <source>
        <dbReference type="SAM" id="SignalP"/>
    </source>
</evidence>
<reference evidence="3 4" key="1">
    <citation type="submission" date="2019-09" db="EMBL/GenBank/DDBJ databases">
        <title>Draft genome sequence of Ginsengibacter sp. BR5-29.</title>
        <authorList>
            <person name="Im W.-T."/>
        </authorList>
    </citation>
    <scope>NUCLEOTIDE SEQUENCE [LARGE SCALE GENOMIC DNA]</scope>
    <source>
        <strain evidence="3 4">BR5-29</strain>
    </source>
</reference>
<protein>
    <submittedName>
        <fullName evidence="3">T9SS type A sorting domain-containing protein</fullName>
    </submittedName>
</protein>
<dbReference type="EMBL" id="VYQF01000001">
    <property type="protein sequence ID" value="KAA9040888.1"/>
    <property type="molecule type" value="Genomic_DNA"/>
</dbReference>
<comment type="caution">
    <text evidence="3">The sequence shown here is derived from an EMBL/GenBank/DDBJ whole genome shotgun (WGS) entry which is preliminary data.</text>
</comment>
<evidence type="ECO:0000313" key="4">
    <source>
        <dbReference type="Proteomes" id="UP000326903"/>
    </source>
</evidence>
<dbReference type="Gene3D" id="2.60.40.10">
    <property type="entry name" value="Immunoglobulins"/>
    <property type="match status" value="1"/>
</dbReference>
<sequence length="305" mass="33048">MKRILLSTSVLILSFGAFSQTLCPTQFLRNNGNSGPCASHIRLYFASCPSSVPTLDSIKINGVLQPETYSLIAQTCHGNNDYVDYCVSDNNLPPAGQITVFLTYPGAAGGNSTSVICNVVEAGPAPVILTGFSAQRNNKNDVDITWQTAQEINSSTFEIERSYDNISFEKIGSVKAAGNASISRSYSFTDNSNNSKKTSLYRIKMIDIDGSFAYSQTKSVKGSNVTTDFLIYPNPGYANSKITISQLNGPAIIKFFDLSGRVVKTVSLENSNSTEISDLQKGSYFVQITEKNSGITQVRKLSVIN</sequence>
<name>A0A5J5IK17_9BACT</name>
<dbReference type="Proteomes" id="UP000326903">
    <property type="component" value="Unassembled WGS sequence"/>
</dbReference>
<feature type="signal peptide" evidence="1">
    <location>
        <begin position="1"/>
        <end position="19"/>
    </location>
</feature>
<dbReference type="InterPro" id="IPR026444">
    <property type="entry name" value="Secre_tail"/>
</dbReference>
<evidence type="ECO:0000259" key="2">
    <source>
        <dbReference type="Pfam" id="PF18962"/>
    </source>
</evidence>
<feature type="domain" description="Secretion system C-terminal sorting" evidence="2">
    <location>
        <begin position="231"/>
        <end position="296"/>
    </location>
</feature>
<gene>
    <name evidence="3" type="ORF">FW778_02290</name>
</gene>
<keyword evidence="4" id="KW-1185">Reference proteome</keyword>
<dbReference type="InterPro" id="IPR013783">
    <property type="entry name" value="Ig-like_fold"/>
</dbReference>
<evidence type="ECO:0000313" key="3">
    <source>
        <dbReference type="EMBL" id="KAA9040888.1"/>
    </source>
</evidence>